<reference evidence="2 3" key="1">
    <citation type="submission" date="2016-11" db="EMBL/GenBank/DDBJ databases">
        <authorList>
            <person name="Jaros S."/>
            <person name="Januszkiewicz K."/>
            <person name="Wedrychowicz H."/>
        </authorList>
    </citation>
    <scope>NUCLEOTIDE SEQUENCE [LARGE SCALE GENOMIC DNA]</scope>
    <source>
        <strain evidence="2 3">DSM 26991</strain>
    </source>
</reference>
<proteinExistence type="predicted"/>
<feature type="signal peptide" evidence="1">
    <location>
        <begin position="1"/>
        <end position="19"/>
    </location>
</feature>
<organism evidence="2 3">
    <name type="scientific">Bacteroides luti</name>
    <dbReference type="NCBI Taxonomy" id="1297750"/>
    <lineage>
        <taxon>Bacteria</taxon>
        <taxon>Pseudomonadati</taxon>
        <taxon>Bacteroidota</taxon>
        <taxon>Bacteroidia</taxon>
        <taxon>Bacteroidales</taxon>
        <taxon>Bacteroidaceae</taxon>
        <taxon>Bacteroides</taxon>
    </lineage>
</organism>
<evidence type="ECO:0000313" key="2">
    <source>
        <dbReference type="EMBL" id="SHF22535.1"/>
    </source>
</evidence>
<dbReference type="PROSITE" id="PS51257">
    <property type="entry name" value="PROKAR_LIPOPROTEIN"/>
    <property type="match status" value="1"/>
</dbReference>
<keyword evidence="3" id="KW-1185">Reference proteome</keyword>
<sequence length="199" mass="23337">MKKYVFTLLGLLLSISCFSERNLFSLVDSLRKNGVDSIIVLKVVEGGVWGTERLNNDTCSPTGYYEGVYVNNYIVWKRSGKCYFTKTHPCINYKPMLVDCSSLFLFINKNASRMRKEKIYPEGYGSNSVTWHENNVNTQVYIYLKNKVIHFKFNQTDIEKEYNPKYFDYNLQLRKMKFTNKLIRKLKTIAIGNEHKFGL</sequence>
<dbReference type="Proteomes" id="UP000184509">
    <property type="component" value="Unassembled WGS sequence"/>
</dbReference>
<evidence type="ECO:0008006" key="4">
    <source>
        <dbReference type="Google" id="ProtNLM"/>
    </source>
</evidence>
<dbReference type="RefSeq" id="WP_073400682.1">
    <property type="nucleotide sequence ID" value="NZ_FQTV01000006.1"/>
</dbReference>
<feature type="chain" id="PRO_5012002282" description="Lipoprotein" evidence="1">
    <location>
        <begin position="20"/>
        <end position="199"/>
    </location>
</feature>
<dbReference type="AlphaFoldDB" id="A0A1M4ZX13"/>
<dbReference type="EMBL" id="FQTV01000006">
    <property type="protein sequence ID" value="SHF22535.1"/>
    <property type="molecule type" value="Genomic_DNA"/>
</dbReference>
<accession>A0A1M4ZX13</accession>
<name>A0A1M4ZX13_9BACE</name>
<protein>
    <recommendedName>
        <fullName evidence="4">Lipoprotein</fullName>
    </recommendedName>
</protein>
<gene>
    <name evidence="2" type="ORF">SAMN05444405_10680</name>
</gene>
<evidence type="ECO:0000256" key="1">
    <source>
        <dbReference type="SAM" id="SignalP"/>
    </source>
</evidence>
<keyword evidence="1" id="KW-0732">Signal</keyword>
<evidence type="ECO:0000313" key="3">
    <source>
        <dbReference type="Proteomes" id="UP000184509"/>
    </source>
</evidence>